<name>A0A1X7HLP5_9BACL</name>
<dbReference type="STRING" id="1313296.SAMN05661091_4125"/>
<feature type="transmembrane region" description="Helical" evidence="1">
    <location>
        <begin position="49"/>
        <end position="70"/>
    </location>
</feature>
<keyword evidence="1" id="KW-1133">Transmembrane helix</keyword>
<dbReference type="EMBL" id="LT840184">
    <property type="protein sequence ID" value="SMF88118.1"/>
    <property type="molecule type" value="Genomic_DNA"/>
</dbReference>
<evidence type="ECO:0000256" key="1">
    <source>
        <dbReference type="SAM" id="Phobius"/>
    </source>
</evidence>
<proteinExistence type="predicted"/>
<feature type="transmembrane region" description="Helical" evidence="1">
    <location>
        <begin position="12"/>
        <end position="29"/>
    </location>
</feature>
<organism evidence="2 3">
    <name type="scientific">Paenibacillus uliginis N3/975</name>
    <dbReference type="NCBI Taxonomy" id="1313296"/>
    <lineage>
        <taxon>Bacteria</taxon>
        <taxon>Bacillati</taxon>
        <taxon>Bacillota</taxon>
        <taxon>Bacilli</taxon>
        <taxon>Bacillales</taxon>
        <taxon>Paenibacillaceae</taxon>
        <taxon>Paenibacillus</taxon>
    </lineage>
</organism>
<evidence type="ECO:0000313" key="2">
    <source>
        <dbReference type="EMBL" id="SMF88118.1"/>
    </source>
</evidence>
<feature type="transmembrane region" description="Helical" evidence="1">
    <location>
        <begin position="82"/>
        <end position="99"/>
    </location>
</feature>
<feature type="transmembrane region" description="Helical" evidence="1">
    <location>
        <begin position="119"/>
        <end position="136"/>
    </location>
</feature>
<reference evidence="2 3" key="1">
    <citation type="submission" date="2017-04" db="EMBL/GenBank/DDBJ databases">
        <authorList>
            <person name="Afonso C.L."/>
            <person name="Miller P.J."/>
            <person name="Scott M.A."/>
            <person name="Spackman E."/>
            <person name="Goraichik I."/>
            <person name="Dimitrov K.M."/>
            <person name="Suarez D.L."/>
            <person name="Swayne D.E."/>
        </authorList>
    </citation>
    <scope>NUCLEOTIDE SEQUENCE [LARGE SCALE GENOMIC DNA]</scope>
    <source>
        <strain evidence="2 3">N3/975</strain>
    </source>
</reference>
<protein>
    <submittedName>
        <fullName evidence="2">Uncharacterized protein</fullName>
    </submittedName>
</protein>
<dbReference type="AlphaFoldDB" id="A0A1X7HLP5"/>
<accession>A0A1X7HLP5</accession>
<dbReference type="Proteomes" id="UP000192940">
    <property type="component" value="Chromosome I"/>
</dbReference>
<keyword evidence="1" id="KW-0812">Transmembrane</keyword>
<sequence>MKQTQKKILRDLIYLVLIIVLLTYGSILLSNSYTQARERFEFSPTNTTLILLLCFGGIGALLGSDNIILTKKTKYIIDKSRFLTLTLPSFIVSMSYIWSDLGLLNFNNSIYLFILEHDYILIVSSIVFGYSISSAFRKKV</sequence>
<keyword evidence="3" id="KW-1185">Reference proteome</keyword>
<evidence type="ECO:0000313" key="3">
    <source>
        <dbReference type="Proteomes" id="UP000192940"/>
    </source>
</evidence>
<keyword evidence="1" id="KW-0472">Membrane</keyword>
<gene>
    <name evidence="2" type="ORF">SAMN05661091_4125</name>
</gene>